<dbReference type="InterPro" id="IPR036388">
    <property type="entry name" value="WH-like_DNA-bd_sf"/>
</dbReference>
<feature type="domain" description="HTH arsR-type" evidence="1">
    <location>
        <begin position="1"/>
        <end position="86"/>
    </location>
</feature>
<dbReference type="InterPro" id="IPR001845">
    <property type="entry name" value="HTH_ArsR_DNA-bd_dom"/>
</dbReference>
<dbReference type="SMART" id="SM00418">
    <property type="entry name" value="HTH_ARSR"/>
    <property type="match status" value="1"/>
</dbReference>
<reference evidence="2 3" key="1">
    <citation type="submission" date="2024-10" db="EMBL/GenBank/DDBJ databases">
        <title>Novel secondary metabolite-producing bacteria for plant disease control.</title>
        <authorList>
            <person name="Chevrette M."/>
        </authorList>
    </citation>
    <scope>NUCLEOTIDE SEQUENCE [LARGE SCALE GENOMIC DNA]</scope>
    <source>
        <strain evidence="2 3">J30 TE3557</strain>
    </source>
</reference>
<organism evidence="2 3">
    <name type="scientific">Paenarthrobacter histidinolovorans</name>
    <dbReference type="NCBI Taxonomy" id="43664"/>
    <lineage>
        <taxon>Bacteria</taxon>
        <taxon>Bacillati</taxon>
        <taxon>Actinomycetota</taxon>
        <taxon>Actinomycetes</taxon>
        <taxon>Micrococcales</taxon>
        <taxon>Micrococcaceae</taxon>
        <taxon>Paenarthrobacter</taxon>
    </lineage>
</organism>
<gene>
    <name evidence="2" type="ORF">ABIA52_000108</name>
</gene>
<dbReference type="Proteomes" id="UP001620520">
    <property type="component" value="Unassembled WGS sequence"/>
</dbReference>
<proteinExistence type="predicted"/>
<accession>A0ABW8N3H8</accession>
<dbReference type="EMBL" id="JBIYEW010000002">
    <property type="protein sequence ID" value="MFK4637219.1"/>
    <property type="molecule type" value="Genomic_DNA"/>
</dbReference>
<comment type="caution">
    <text evidence="2">The sequence shown here is derived from an EMBL/GenBank/DDBJ whole genome shotgun (WGS) entry which is preliminary data.</text>
</comment>
<evidence type="ECO:0000259" key="1">
    <source>
        <dbReference type="SMART" id="SM00418"/>
    </source>
</evidence>
<dbReference type="SUPFAM" id="SSF46785">
    <property type="entry name" value="Winged helix' DNA-binding domain"/>
    <property type="match status" value="1"/>
</dbReference>
<dbReference type="Gene3D" id="1.10.10.10">
    <property type="entry name" value="Winged helix-like DNA-binding domain superfamily/Winged helix DNA-binding domain"/>
    <property type="match status" value="1"/>
</dbReference>
<protein>
    <submittedName>
        <fullName evidence="2">ArsR family transcriptional regulator</fullName>
    </submittedName>
</protein>
<name>A0ABW8N3H8_9MICC</name>
<evidence type="ECO:0000313" key="2">
    <source>
        <dbReference type="EMBL" id="MFK4637219.1"/>
    </source>
</evidence>
<evidence type="ECO:0000313" key="3">
    <source>
        <dbReference type="Proteomes" id="UP001620520"/>
    </source>
</evidence>
<keyword evidence="3" id="KW-1185">Reference proteome</keyword>
<dbReference type="InterPro" id="IPR036390">
    <property type="entry name" value="WH_DNA-bd_sf"/>
</dbReference>
<sequence length="90" mass="9835">MALSAFGNPARLEVLCFLRDHGPSYFGDILEGVGSSSSSLARTLKYLEQELGIIRGDVPLGERKGRAPRYSLNEDKVREAISALQARLLS</sequence>
<dbReference type="RefSeq" id="WP_404593198.1">
    <property type="nucleotide sequence ID" value="NZ_JBIYEW010000002.1"/>
</dbReference>